<dbReference type="AlphaFoldDB" id="A0A645AV99"/>
<comment type="caution">
    <text evidence="1">The sequence shown here is derived from an EMBL/GenBank/DDBJ whole genome shotgun (WGS) entry which is preliminary data.</text>
</comment>
<evidence type="ECO:0000313" key="1">
    <source>
        <dbReference type="EMBL" id="MPM54823.1"/>
    </source>
</evidence>
<reference evidence="1" key="1">
    <citation type="submission" date="2019-08" db="EMBL/GenBank/DDBJ databases">
        <authorList>
            <person name="Kucharzyk K."/>
            <person name="Murdoch R.W."/>
            <person name="Higgins S."/>
            <person name="Loffler F."/>
        </authorList>
    </citation>
    <scope>NUCLEOTIDE SEQUENCE</scope>
</reference>
<dbReference type="EMBL" id="VSSQ01014982">
    <property type="protein sequence ID" value="MPM54823.1"/>
    <property type="molecule type" value="Genomic_DNA"/>
</dbReference>
<protein>
    <submittedName>
        <fullName evidence="1">Uncharacterized protein</fullName>
    </submittedName>
</protein>
<proteinExistence type="predicted"/>
<sequence>MRYIVIRDEQATVACRGVGGCRCIAAGACGQRVGSHRAYVGEGHPFQAGIRQGGIHRAGYSLRRQVEIIGAAEGKTELLGGSRRQIDGDTQHFGLAACAVSCLHREGKGARCGWCTGYFAGDAVQTQAARQDTAVDAPRDRRGAGRGERLAVGCADSPSRQGRCGDARGYAAVACRQCRACGKNRRCTRRVKCTAGIPAKRTITRACVMKAICRRDCRQGQRAGIDDRGGGQ</sequence>
<name>A0A645AV99_9ZZZZ</name>
<accession>A0A645AV99</accession>
<gene>
    <name evidence="1" type="ORF">SDC9_101605</name>
</gene>
<organism evidence="1">
    <name type="scientific">bioreactor metagenome</name>
    <dbReference type="NCBI Taxonomy" id="1076179"/>
    <lineage>
        <taxon>unclassified sequences</taxon>
        <taxon>metagenomes</taxon>
        <taxon>ecological metagenomes</taxon>
    </lineage>
</organism>